<dbReference type="RefSeq" id="WP_215217649.1">
    <property type="nucleotide sequence ID" value="NZ_CP075587.1"/>
</dbReference>
<name>A0ABX8V0L4_9BACT</name>
<dbReference type="SUPFAM" id="SSF55174">
    <property type="entry name" value="Alpha-L RNA-binding motif"/>
    <property type="match status" value="1"/>
</dbReference>
<reference evidence="5 6" key="1">
    <citation type="journal article" date="2022" name="bioRxiv">
        <title>Ecology and evolution of chlamydial symbionts of arthropods.</title>
        <authorList>
            <person name="Halter T."/>
            <person name="Koestlbacher S."/>
            <person name="Collingro A."/>
            <person name="Sixt B.S."/>
            <person name="Toenshoff E.R."/>
            <person name="Hendrickx F."/>
            <person name="Kostanjsek R."/>
            <person name="Horn M."/>
        </authorList>
    </citation>
    <scope>NUCLEOTIDE SEQUENCE [LARGE SCALE GENOMIC DNA]</scope>
    <source>
        <strain evidence="5">W744xW776</strain>
    </source>
</reference>
<evidence type="ECO:0000256" key="3">
    <source>
        <dbReference type="RuleBase" id="RU362028"/>
    </source>
</evidence>
<comment type="function">
    <text evidence="3">Responsible for synthesis of pseudouridine from uracil.</text>
</comment>
<dbReference type="InterPro" id="IPR006224">
    <property type="entry name" value="PsdUridine_synth_RluA-like_CS"/>
</dbReference>
<dbReference type="PROSITE" id="PS50889">
    <property type="entry name" value="S4"/>
    <property type="match status" value="1"/>
</dbReference>
<dbReference type="Pfam" id="PF00849">
    <property type="entry name" value="PseudoU_synth_2"/>
    <property type="match status" value="1"/>
</dbReference>
<comment type="similarity">
    <text evidence="1 3">Belongs to the pseudouridine synthase RluA family.</text>
</comment>
<dbReference type="InterPro" id="IPR006145">
    <property type="entry name" value="PsdUridine_synth_RsuA/RluA"/>
</dbReference>
<evidence type="ECO:0000313" key="5">
    <source>
        <dbReference type="EMBL" id="QYF48763.1"/>
    </source>
</evidence>
<dbReference type="EC" id="5.4.99.-" evidence="3"/>
<dbReference type="CDD" id="cd00165">
    <property type="entry name" value="S4"/>
    <property type="match status" value="1"/>
</dbReference>
<sequence length="282" mass="32464">MKFIIVQNICLQDILKKHFPKSSKTTLRSWIHSGRILIDGRYAADLGVELQQGQCVTIRDKFVILAEGIKVLYEDDAVIVVEKPEEMLSVATDFETQNTLQNILKVRLRRKNVFAVHRLDRETSGIMMFACNESAKQSLKTQFEERQIQKTYYALVEGKLVTQQGCWQSYLKEDEKYFVRSTSVENGKLAITEFNQVWSNKQFALLRLKLLTGKKNQLRVHCSEAGHPIVGDKKYRANSNPLRRMALHAYSLTFLHPVKQKKMTFVAPLPTSFDKIAPIKTL</sequence>
<evidence type="ECO:0000256" key="2">
    <source>
        <dbReference type="PROSITE-ProRule" id="PRU00182"/>
    </source>
</evidence>
<feature type="domain" description="Pseudouridine synthase RsuA/RluA-like" evidence="4">
    <location>
        <begin position="78"/>
        <end position="223"/>
    </location>
</feature>
<dbReference type="CDD" id="cd02869">
    <property type="entry name" value="PseudoU_synth_RluA_like"/>
    <property type="match status" value="1"/>
</dbReference>
<dbReference type="PANTHER" id="PTHR21600:SF87">
    <property type="entry name" value="RNA PSEUDOURIDYLATE SYNTHASE DOMAIN-CONTAINING PROTEIN 1"/>
    <property type="match status" value="1"/>
</dbReference>
<keyword evidence="2" id="KW-0694">RNA-binding</keyword>
<dbReference type="InterPro" id="IPR020103">
    <property type="entry name" value="PsdUridine_synth_cat_dom_sf"/>
</dbReference>
<accession>A0ABX8V0L4</accession>
<protein>
    <recommendedName>
        <fullName evidence="3">Pseudouridine synthase</fullName>
        <ecNumber evidence="3">5.4.99.-</ecNumber>
    </recommendedName>
</protein>
<keyword evidence="6" id="KW-1185">Reference proteome</keyword>
<evidence type="ECO:0000256" key="1">
    <source>
        <dbReference type="ARBA" id="ARBA00010876"/>
    </source>
</evidence>
<comment type="catalytic activity">
    <reaction evidence="3">
        <text>a uridine in RNA = a pseudouridine in RNA</text>
        <dbReference type="Rhea" id="RHEA:48348"/>
        <dbReference type="Rhea" id="RHEA-COMP:12068"/>
        <dbReference type="Rhea" id="RHEA-COMP:12069"/>
        <dbReference type="ChEBI" id="CHEBI:65314"/>
        <dbReference type="ChEBI" id="CHEBI:65315"/>
    </reaction>
</comment>
<dbReference type="Gene3D" id="3.30.2350.10">
    <property type="entry name" value="Pseudouridine synthase"/>
    <property type="match status" value="1"/>
</dbReference>
<dbReference type="NCBIfam" id="TIGR00005">
    <property type="entry name" value="rluA_subfam"/>
    <property type="match status" value="1"/>
</dbReference>
<dbReference type="PANTHER" id="PTHR21600">
    <property type="entry name" value="MITOCHONDRIAL RNA PSEUDOURIDINE SYNTHASE"/>
    <property type="match status" value="1"/>
</dbReference>
<gene>
    <name evidence="5" type="ORF">RHABOEDO_000976</name>
</gene>
<evidence type="ECO:0000259" key="4">
    <source>
        <dbReference type="Pfam" id="PF00849"/>
    </source>
</evidence>
<evidence type="ECO:0000313" key="6">
    <source>
        <dbReference type="Proteomes" id="UP000826014"/>
    </source>
</evidence>
<dbReference type="InterPro" id="IPR050188">
    <property type="entry name" value="RluA_PseudoU_synthase"/>
</dbReference>
<proteinExistence type="inferred from homology"/>
<dbReference type="InterPro" id="IPR006225">
    <property type="entry name" value="PsdUridine_synth_RluC/D"/>
</dbReference>
<dbReference type="Proteomes" id="UP000826014">
    <property type="component" value="Chromosome"/>
</dbReference>
<dbReference type="EMBL" id="CP075587">
    <property type="protein sequence ID" value="QYF48763.1"/>
    <property type="molecule type" value="Genomic_DNA"/>
</dbReference>
<organism evidence="5 6">
    <name type="scientific">Candidatus Rhabdochlamydia oedothoracis</name>
    <dbReference type="NCBI Taxonomy" id="2720720"/>
    <lineage>
        <taxon>Bacteria</taxon>
        <taxon>Pseudomonadati</taxon>
        <taxon>Chlamydiota</taxon>
        <taxon>Chlamydiia</taxon>
        <taxon>Parachlamydiales</taxon>
        <taxon>Candidatus Rhabdochlamydiaceae</taxon>
        <taxon>Candidatus Rhabdochlamydia</taxon>
    </lineage>
</organism>
<dbReference type="PROSITE" id="PS01129">
    <property type="entry name" value="PSI_RLU"/>
    <property type="match status" value="1"/>
</dbReference>
<keyword evidence="3" id="KW-0413">Isomerase</keyword>
<dbReference type="SUPFAM" id="SSF55120">
    <property type="entry name" value="Pseudouridine synthase"/>
    <property type="match status" value="1"/>
</dbReference>